<protein>
    <submittedName>
        <fullName evidence="1">Uncharacterized protein</fullName>
    </submittedName>
</protein>
<accession>A0A413T439</accession>
<gene>
    <name evidence="1" type="ORF">DW921_02375</name>
</gene>
<evidence type="ECO:0000313" key="2">
    <source>
        <dbReference type="Proteomes" id="UP000283855"/>
    </source>
</evidence>
<organism evidence="1 2">
    <name type="scientific">Phocaeicola coprophilus</name>
    <dbReference type="NCBI Taxonomy" id="387090"/>
    <lineage>
        <taxon>Bacteria</taxon>
        <taxon>Pseudomonadati</taxon>
        <taxon>Bacteroidota</taxon>
        <taxon>Bacteroidia</taxon>
        <taxon>Bacteroidales</taxon>
        <taxon>Bacteroidaceae</taxon>
        <taxon>Phocaeicola</taxon>
    </lineage>
</organism>
<proteinExistence type="predicted"/>
<sequence length="86" mass="10264">MRAEIQGQSFISSLSAKLYQAKTKVIQEFRKIKDIELKEISNKIFTYKSHYIYMHLLNRNTLIDLEPTKYYSYLCKDKLILNNQTP</sequence>
<dbReference type="AlphaFoldDB" id="A0A413T439"/>
<evidence type="ECO:0000313" key="1">
    <source>
        <dbReference type="EMBL" id="RHA78313.1"/>
    </source>
</evidence>
<name>A0A413T439_9BACT</name>
<dbReference type="EMBL" id="QSFT01000003">
    <property type="protein sequence ID" value="RHA78313.1"/>
    <property type="molecule type" value="Genomic_DNA"/>
</dbReference>
<reference evidence="1 2" key="1">
    <citation type="submission" date="2018-08" db="EMBL/GenBank/DDBJ databases">
        <title>A genome reference for cultivated species of the human gut microbiota.</title>
        <authorList>
            <person name="Zou Y."/>
            <person name="Xue W."/>
            <person name="Luo G."/>
        </authorList>
    </citation>
    <scope>NUCLEOTIDE SEQUENCE [LARGE SCALE GENOMIC DNA]</scope>
    <source>
        <strain evidence="1 2">AM42-38</strain>
    </source>
</reference>
<dbReference type="Proteomes" id="UP000283855">
    <property type="component" value="Unassembled WGS sequence"/>
</dbReference>
<comment type="caution">
    <text evidence="1">The sequence shown here is derived from an EMBL/GenBank/DDBJ whole genome shotgun (WGS) entry which is preliminary data.</text>
</comment>